<comment type="caution">
    <text evidence="1">The sequence shown here is derived from an EMBL/GenBank/DDBJ whole genome shotgun (WGS) entry which is preliminary data.</text>
</comment>
<proteinExistence type="predicted"/>
<protein>
    <submittedName>
        <fullName evidence="1">Uncharacterized protein</fullName>
    </submittedName>
</protein>
<gene>
    <name evidence="1" type="ORF">F4820DRAFT_394855</name>
</gene>
<dbReference type="Proteomes" id="UP001497700">
    <property type="component" value="Unassembled WGS sequence"/>
</dbReference>
<dbReference type="EMBL" id="MU393516">
    <property type="protein sequence ID" value="KAI4862887.1"/>
    <property type="molecule type" value="Genomic_DNA"/>
</dbReference>
<accession>A0ACB9YUL0</accession>
<reference evidence="1 2" key="1">
    <citation type="journal article" date="2022" name="New Phytol.">
        <title>Ecological generalism drives hyperdiversity of secondary metabolite gene clusters in xylarialean endophytes.</title>
        <authorList>
            <person name="Franco M.E.E."/>
            <person name="Wisecaver J.H."/>
            <person name="Arnold A.E."/>
            <person name="Ju Y.M."/>
            <person name="Slot J.C."/>
            <person name="Ahrendt S."/>
            <person name="Moore L.P."/>
            <person name="Eastman K.E."/>
            <person name="Scott K."/>
            <person name="Konkel Z."/>
            <person name="Mondo S.J."/>
            <person name="Kuo A."/>
            <person name="Hayes R.D."/>
            <person name="Haridas S."/>
            <person name="Andreopoulos B."/>
            <person name="Riley R."/>
            <person name="LaButti K."/>
            <person name="Pangilinan J."/>
            <person name="Lipzen A."/>
            <person name="Amirebrahimi M."/>
            <person name="Yan J."/>
            <person name="Adam C."/>
            <person name="Keymanesh K."/>
            <person name="Ng V."/>
            <person name="Louie K."/>
            <person name="Northen T."/>
            <person name="Drula E."/>
            <person name="Henrissat B."/>
            <person name="Hsieh H.M."/>
            <person name="Youens-Clark K."/>
            <person name="Lutzoni F."/>
            <person name="Miadlikowska J."/>
            <person name="Eastwood D.C."/>
            <person name="Hamelin R.C."/>
            <person name="Grigoriev I.V."/>
            <person name="U'Ren J.M."/>
        </authorList>
    </citation>
    <scope>NUCLEOTIDE SEQUENCE [LARGE SCALE GENOMIC DNA]</scope>
    <source>
        <strain evidence="1 2">CBS 119005</strain>
    </source>
</reference>
<evidence type="ECO:0000313" key="2">
    <source>
        <dbReference type="Proteomes" id="UP001497700"/>
    </source>
</evidence>
<organism evidence="1 2">
    <name type="scientific">Hypoxylon rubiginosum</name>
    <dbReference type="NCBI Taxonomy" id="110542"/>
    <lineage>
        <taxon>Eukaryota</taxon>
        <taxon>Fungi</taxon>
        <taxon>Dikarya</taxon>
        <taxon>Ascomycota</taxon>
        <taxon>Pezizomycotina</taxon>
        <taxon>Sordariomycetes</taxon>
        <taxon>Xylariomycetidae</taxon>
        <taxon>Xylariales</taxon>
        <taxon>Hypoxylaceae</taxon>
        <taxon>Hypoxylon</taxon>
    </lineage>
</organism>
<keyword evidence="2" id="KW-1185">Reference proteome</keyword>
<evidence type="ECO:0000313" key="1">
    <source>
        <dbReference type="EMBL" id="KAI4862887.1"/>
    </source>
</evidence>
<sequence length="427" mass="47613">MSSDAFSHQVPINGTIQSKVLPGNQTNLYYILVSNLPWQTSWQQLKDHVRTVCSVERVEVFNESTSGWISVRGRENYDAALRLLNGGAFNGRALLADGKNATESIMIREPVGTAGTSGSSSRTSNTPRYQTPPSTQYSNSTPPLMSPVATGYGEWTSPATPSSYAATSTMDCTPYAMSVTMPYDYNEVPSCYSYDASNSSYLDQPTMVSSPTMVPYPFEAGYSQQYHVDEYRNNDYAMYNSMPAPDPRTARLNDNSSGMVPTKQRKIIVKQLQPWTTFNQVQELIRKKAGSDADKVQHIDLPLSEGQESNRGYALVTFQNEEVANKLIRRLNGHKHEGRELRVDYTKEGVSENEVARPRISGHKERREDRDKRDKKESHRGASSNDKKTSSNDKKNKSHKSSGVVIAHGSSTSSKKLDAKEKPSKRH</sequence>
<name>A0ACB9YUL0_9PEZI</name>